<comment type="caution">
    <text evidence="12">The sequence shown here is derived from an EMBL/GenBank/DDBJ whole genome shotgun (WGS) entry which is preliminary data.</text>
</comment>
<dbReference type="InterPro" id="IPR018044">
    <property type="entry name" value="Peptidase_S11"/>
</dbReference>
<dbReference type="GO" id="GO:0009252">
    <property type="term" value="P:peptidoglycan biosynthetic process"/>
    <property type="evidence" value="ECO:0007669"/>
    <property type="project" value="UniProtKB-KW"/>
</dbReference>
<dbReference type="Gene3D" id="3.40.710.10">
    <property type="entry name" value="DD-peptidase/beta-lactamase superfamily"/>
    <property type="match status" value="1"/>
</dbReference>
<feature type="active site" evidence="7">
    <location>
        <position position="108"/>
    </location>
</feature>
<dbReference type="SUPFAM" id="SSF56601">
    <property type="entry name" value="beta-lactamase/transpeptidase-like"/>
    <property type="match status" value="1"/>
</dbReference>
<dbReference type="PRINTS" id="PR00725">
    <property type="entry name" value="DADACBPTASE1"/>
</dbReference>
<evidence type="ECO:0000256" key="7">
    <source>
        <dbReference type="PIRSR" id="PIRSR618044-1"/>
    </source>
</evidence>
<dbReference type="GO" id="GO:0009002">
    <property type="term" value="F:serine-type D-Ala-D-Ala carboxypeptidase activity"/>
    <property type="evidence" value="ECO:0007669"/>
    <property type="project" value="InterPro"/>
</dbReference>
<protein>
    <submittedName>
        <fullName evidence="12">D-alanyl-D-alanine carboxypeptidase</fullName>
    </submittedName>
</protein>
<dbReference type="OrthoDB" id="9795979at2"/>
<proteinExistence type="inferred from homology"/>
<dbReference type="GO" id="GO:0071555">
    <property type="term" value="P:cell wall organization"/>
    <property type="evidence" value="ECO:0007669"/>
    <property type="project" value="UniProtKB-KW"/>
</dbReference>
<evidence type="ECO:0000256" key="6">
    <source>
        <dbReference type="ARBA" id="ARBA00023316"/>
    </source>
</evidence>
<keyword evidence="4" id="KW-0133">Cell shape</keyword>
<comment type="similarity">
    <text evidence="1 9">Belongs to the peptidase S11 family.</text>
</comment>
<keyword evidence="12" id="KW-0121">Carboxypeptidase</keyword>
<name>A0A5C4RNX1_9GAMM</name>
<dbReference type="InterPro" id="IPR012338">
    <property type="entry name" value="Beta-lactam/transpept-like"/>
</dbReference>
<evidence type="ECO:0000256" key="10">
    <source>
        <dbReference type="SAM" id="SignalP"/>
    </source>
</evidence>
<feature type="binding site" evidence="8">
    <location>
        <position position="214"/>
    </location>
    <ligand>
        <name>substrate</name>
    </ligand>
</feature>
<dbReference type="PANTHER" id="PTHR21581:SF33">
    <property type="entry name" value="D-ALANYL-D-ALANINE CARBOXYPEPTIDASE DACB"/>
    <property type="match status" value="1"/>
</dbReference>
<evidence type="ECO:0000256" key="9">
    <source>
        <dbReference type="RuleBase" id="RU004016"/>
    </source>
</evidence>
<evidence type="ECO:0000313" key="12">
    <source>
        <dbReference type="EMBL" id="TNJ32812.1"/>
    </source>
</evidence>
<dbReference type="InterPro" id="IPR001967">
    <property type="entry name" value="Peptidase_S11_N"/>
</dbReference>
<evidence type="ECO:0000256" key="3">
    <source>
        <dbReference type="ARBA" id="ARBA00022801"/>
    </source>
</evidence>
<keyword evidence="2 10" id="KW-0732">Signal</keyword>
<feature type="chain" id="PRO_5023094853" evidence="10">
    <location>
        <begin position="18"/>
        <end position="267"/>
    </location>
</feature>
<evidence type="ECO:0000256" key="5">
    <source>
        <dbReference type="ARBA" id="ARBA00022984"/>
    </source>
</evidence>
<organism evidence="12 13">
    <name type="scientific">Arenimonas terrae</name>
    <dbReference type="NCBI Taxonomy" id="2546226"/>
    <lineage>
        <taxon>Bacteria</taxon>
        <taxon>Pseudomonadati</taxon>
        <taxon>Pseudomonadota</taxon>
        <taxon>Gammaproteobacteria</taxon>
        <taxon>Lysobacterales</taxon>
        <taxon>Lysobacteraceae</taxon>
        <taxon>Arenimonas</taxon>
    </lineage>
</organism>
<evidence type="ECO:0000313" key="13">
    <source>
        <dbReference type="Proteomes" id="UP000305760"/>
    </source>
</evidence>
<feature type="active site" description="Acyl-ester intermediate" evidence="7">
    <location>
        <position position="53"/>
    </location>
</feature>
<feature type="signal peptide" evidence="10">
    <location>
        <begin position="1"/>
        <end position="17"/>
    </location>
</feature>
<sequence>MRCWMALWLLIAAPSFAAAPVDAYPDVAAAYWVEIDGQPAWAGQPDRRLPMASLAKLMTALVIAEAGGLDEMVTVGPGTAQATGTRLGLRPGERYVAGDLFTAMLVRSANDACRALADWKGGDLASFVVRMNARAAELGMKDTRFANACGHDAPGQASSVRDLAVLARAAIAQPRIALDARRLRYTLRSQAGRQFTMNSTNALLEQVPGAIGLKTGYTPGAGRCLIALAQRDGHEVLVVLLHAPDRWWDSVALIELAFDEAQRRALR</sequence>
<dbReference type="Pfam" id="PF00768">
    <property type="entry name" value="Peptidase_S11"/>
    <property type="match status" value="1"/>
</dbReference>
<dbReference type="GO" id="GO:0006508">
    <property type="term" value="P:proteolysis"/>
    <property type="evidence" value="ECO:0007669"/>
    <property type="project" value="InterPro"/>
</dbReference>
<keyword evidence="6" id="KW-0961">Cell wall biogenesis/degradation</keyword>
<keyword evidence="13" id="KW-1185">Reference proteome</keyword>
<evidence type="ECO:0000256" key="1">
    <source>
        <dbReference type="ARBA" id="ARBA00007164"/>
    </source>
</evidence>
<dbReference type="Proteomes" id="UP000305760">
    <property type="component" value="Unassembled WGS sequence"/>
</dbReference>
<keyword evidence="12" id="KW-0645">Protease</keyword>
<evidence type="ECO:0000256" key="2">
    <source>
        <dbReference type="ARBA" id="ARBA00022729"/>
    </source>
</evidence>
<dbReference type="AlphaFoldDB" id="A0A5C4RNX1"/>
<dbReference type="RefSeq" id="WP_139449847.1">
    <property type="nucleotide sequence ID" value="NZ_SMDR01000004.1"/>
</dbReference>
<keyword evidence="3" id="KW-0378">Hydrolase</keyword>
<evidence type="ECO:0000259" key="11">
    <source>
        <dbReference type="Pfam" id="PF00768"/>
    </source>
</evidence>
<accession>A0A5C4RNX1</accession>
<evidence type="ECO:0000256" key="4">
    <source>
        <dbReference type="ARBA" id="ARBA00022960"/>
    </source>
</evidence>
<gene>
    <name evidence="12" type="ORF">E1B00_13940</name>
</gene>
<dbReference type="EMBL" id="SMDR01000004">
    <property type="protein sequence ID" value="TNJ32812.1"/>
    <property type="molecule type" value="Genomic_DNA"/>
</dbReference>
<reference evidence="12 13" key="1">
    <citation type="submission" date="2019-03" db="EMBL/GenBank/DDBJ databases">
        <title>Arenimonas daejeonensis sp. nov., isolated from compost.</title>
        <authorList>
            <person name="Jeon C.O."/>
        </authorList>
    </citation>
    <scope>NUCLEOTIDE SEQUENCE [LARGE SCALE GENOMIC DNA]</scope>
    <source>
        <strain evidence="12 13">R29</strain>
    </source>
</reference>
<feature type="active site" description="Proton acceptor" evidence="7">
    <location>
        <position position="56"/>
    </location>
</feature>
<feature type="domain" description="Peptidase S11 D-alanyl-D-alanine carboxypeptidase A N-terminal" evidence="11">
    <location>
        <begin position="25"/>
        <end position="244"/>
    </location>
</feature>
<keyword evidence="5" id="KW-0573">Peptidoglycan synthesis</keyword>
<dbReference type="GO" id="GO:0008360">
    <property type="term" value="P:regulation of cell shape"/>
    <property type="evidence" value="ECO:0007669"/>
    <property type="project" value="UniProtKB-KW"/>
</dbReference>
<evidence type="ECO:0000256" key="8">
    <source>
        <dbReference type="PIRSR" id="PIRSR618044-2"/>
    </source>
</evidence>
<dbReference type="PANTHER" id="PTHR21581">
    <property type="entry name" value="D-ALANYL-D-ALANINE CARBOXYPEPTIDASE"/>
    <property type="match status" value="1"/>
</dbReference>